<dbReference type="SMART" id="SM00389">
    <property type="entry name" value="HOX"/>
    <property type="match status" value="1"/>
</dbReference>
<keyword evidence="2" id="KW-0217">Developmental protein</keyword>
<evidence type="ECO:0000256" key="9">
    <source>
        <dbReference type="PROSITE-ProRule" id="PRU00108"/>
    </source>
</evidence>
<evidence type="ECO:0000256" key="2">
    <source>
        <dbReference type="ARBA" id="ARBA00022473"/>
    </source>
</evidence>
<dbReference type="SUPFAM" id="SSF46689">
    <property type="entry name" value="Homeodomain-like"/>
    <property type="match status" value="1"/>
</dbReference>
<name>A0AAP0LI37_9MAGN</name>
<proteinExistence type="inferred from homology"/>
<evidence type="ECO:0000256" key="3">
    <source>
        <dbReference type="ARBA" id="ARBA00023015"/>
    </source>
</evidence>
<dbReference type="EMBL" id="JBBNAF010000001">
    <property type="protein sequence ID" value="KAK9170507.1"/>
    <property type="molecule type" value="Genomic_DNA"/>
</dbReference>
<dbReference type="FunFam" id="1.10.10.60:FF:000146">
    <property type="entry name" value="WUSCHEL-related homeobox 4"/>
    <property type="match status" value="1"/>
</dbReference>
<evidence type="ECO:0000256" key="4">
    <source>
        <dbReference type="ARBA" id="ARBA00023125"/>
    </source>
</evidence>
<dbReference type="PANTHER" id="PTHR45940">
    <property type="entry name" value="WUSCHEL-RELATED HOMEOBOX 1-RELATED"/>
    <property type="match status" value="1"/>
</dbReference>
<dbReference type="Pfam" id="PF00046">
    <property type="entry name" value="Homeodomain"/>
    <property type="match status" value="1"/>
</dbReference>
<evidence type="ECO:0000259" key="12">
    <source>
        <dbReference type="PROSITE" id="PS50071"/>
    </source>
</evidence>
<dbReference type="GO" id="GO:0099402">
    <property type="term" value="P:plant organ development"/>
    <property type="evidence" value="ECO:0007669"/>
    <property type="project" value="InterPro"/>
</dbReference>
<dbReference type="Proteomes" id="UP001420932">
    <property type="component" value="Unassembled WGS sequence"/>
</dbReference>
<sequence length="250" mass="27612">MEDKGVDEECNVVGGGGASSSRWNPTKEQINVLESLYKQGMRTPTAEQIQQITSRLRAYGHIEGKNVFYWFQNHKARQRQKQKQECMLYFNHFLHKPLPNLFTPSPPPLINNVDCNPYYMPQSSIGYYPQQHHMKMPPPSGVMVPRKPNRPSDAKEDTTISDSVGSNVGNNIKCHETLPLFPLHPTGILKQRSSSPAVPPQSGNVNPSISTGRAGLDVVRRGGGDVGAANPSFIDFLLAVHASSESTSAY</sequence>
<feature type="domain" description="Homeobox" evidence="12">
    <location>
        <begin position="16"/>
        <end position="81"/>
    </location>
</feature>
<evidence type="ECO:0000256" key="6">
    <source>
        <dbReference type="ARBA" id="ARBA00023163"/>
    </source>
</evidence>
<accession>A0AAP0LI37</accession>
<evidence type="ECO:0000256" key="7">
    <source>
        <dbReference type="ARBA" id="ARBA00023242"/>
    </source>
</evidence>
<dbReference type="InterPro" id="IPR001356">
    <property type="entry name" value="HD"/>
</dbReference>
<dbReference type="GO" id="GO:0005634">
    <property type="term" value="C:nucleus"/>
    <property type="evidence" value="ECO:0007669"/>
    <property type="project" value="UniProtKB-SubCell"/>
</dbReference>
<protein>
    <recommendedName>
        <fullName evidence="12">Homeobox domain-containing protein</fullName>
    </recommendedName>
</protein>
<dbReference type="Gene3D" id="1.10.10.60">
    <property type="entry name" value="Homeodomain-like"/>
    <property type="match status" value="1"/>
</dbReference>
<dbReference type="CDD" id="cd00086">
    <property type="entry name" value="homeodomain"/>
    <property type="match status" value="1"/>
</dbReference>
<gene>
    <name evidence="13" type="ORF">Syun_002647</name>
</gene>
<keyword evidence="14" id="KW-1185">Reference proteome</keyword>
<evidence type="ECO:0000313" key="14">
    <source>
        <dbReference type="Proteomes" id="UP001420932"/>
    </source>
</evidence>
<keyword evidence="7 9" id="KW-0539">Nucleus</keyword>
<evidence type="ECO:0000313" key="13">
    <source>
        <dbReference type="EMBL" id="KAK9170507.1"/>
    </source>
</evidence>
<feature type="DNA-binding region" description="Homeobox" evidence="9">
    <location>
        <begin position="18"/>
        <end position="82"/>
    </location>
</feature>
<keyword evidence="6" id="KW-0804">Transcription</keyword>
<dbReference type="AlphaFoldDB" id="A0AAP0LI37"/>
<dbReference type="InterPro" id="IPR044555">
    <property type="entry name" value="WUSCHEL-like"/>
</dbReference>
<evidence type="ECO:0000256" key="5">
    <source>
        <dbReference type="ARBA" id="ARBA00023155"/>
    </source>
</evidence>
<feature type="region of interest" description="Disordered" evidence="11">
    <location>
        <begin position="144"/>
        <end position="168"/>
    </location>
</feature>
<evidence type="ECO:0000256" key="11">
    <source>
        <dbReference type="SAM" id="MobiDB-lite"/>
    </source>
</evidence>
<comment type="subcellular location">
    <subcellularLocation>
        <location evidence="1 9 10">Nucleus</location>
    </subcellularLocation>
</comment>
<comment type="similarity">
    <text evidence="8">Belongs to the WUS homeobox family.</text>
</comment>
<keyword evidence="4 9" id="KW-0238">DNA-binding</keyword>
<evidence type="ECO:0000256" key="10">
    <source>
        <dbReference type="RuleBase" id="RU000682"/>
    </source>
</evidence>
<keyword evidence="3" id="KW-0805">Transcription regulation</keyword>
<keyword evidence="5 9" id="KW-0371">Homeobox</keyword>
<dbReference type="PANTHER" id="PTHR45940:SF6">
    <property type="entry name" value="WUSCHEL-RELATED HOMEOBOX 2"/>
    <property type="match status" value="1"/>
</dbReference>
<organism evidence="13 14">
    <name type="scientific">Stephania yunnanensis</name>
    <dbReference type="NCBI Taxonomy" id="152371"/>
    <lineage>
        <taxon>Eukaryota</taxon>
        <taxon>Viridiplantae</taxon>
        <taxon>Streptophyta</taxon>
        <taxon>Embryophyta</taxon>
        <taxon>Tracheophyta</taxon>
        <taxon>Spermatophyta</taxon>
        <taxon>Magnoliopsida</taxon>
        <taxon>Ranunculales</taxon>
        <taxon>Menispermaceae</taxon>
        <taxon>Menispermoideae</taxon>
        <taxon>Cissampelideae</taxon>
        <taxon>Stephania</taxon>
    </lineage>
</organism>
<comment type="caution">
    <text evidence="13">The sequence shown here is derived from an EMBL/GenBank/DDBJ whole genome shotgun (WGS) entry which is preliminary data.</text>
</comment>
<evidence type="ECO:0000256" key="8">
    <source>
        <dbReference type="ARBA" id="ARBA00024040"/>
    </source>
</evidence>
<dbReference type="GO" id="GO:0003677">
    <property type="term" value="F:DNA binding"/>
    <property type="evidence" value="ECO:0007669"/>
    <property type="project" value="UniProtKB-UniRule"/>
</dbReference>
<feature type="compositionally biased region" description="Polar residues" evidence="11">
    <location>
        <begin position="191"/>
        <end position="210"/>
    </location>
</feature>
<dbReference type="InterPro" id="IPR009057">
    <property type="entry name" value="Homeodomain-like_sf"/>
</dbReference>
<evidence type="ECO:0000256" key="1">
    <source>
        <dbReference type="ARBA" id="ARBA00004123"/>
    </source>
</evidence>
<dbReference type="GO" id="GO:0003700">
    <property type="term" value="F:DNA-binding transcription factor activity"/>
    <property type="evidence" value="ECO:0007669"/>
    <property type="project" value="InterPro"/>
</dbReference>
<dbReference type="PROSITE" id="PS50071">
    <property type="entry name" value="HOMEOBOX_2"/>
    <property type="match status" value="1"/>
</dbReference>
<feature type="region of interest" description="Disordered" evidence="11">
    <location>
        <begin position="190"/>
        <end position="210"/>
    </location>
</feature>
<reference evidence="13 14" key="1">
    <citation type="submission" date="2024-01" db="EMBL/GenBank/DDBJ databases">
        <title>Genome assemblies of Stephania.</title>
        <authorList>
            <person name="Yang L."/>
        </authorList>
    </citation>
    <scope>NUCLEOTIDE SEQUENCE [LARGE SCALE GENOMIC DNA]</scope>
    <source>
        <strain evidence="13">YNDBR</strain>
        <tissue evidence="13">Leaf</tissue>
    </source>
</reference>